<reference evidence="1 2" key="1">
    <citation type="submission" date="2017-07" db="EMBL/GenBank/DDBJ databases">
        <title>The new phylogeny of genus Mycobacterium.</title>
        <authorList>
            <person name="Tortoli E."/>
            <person name="Trovato A."/>
            <person name="Cirillo D.M."/>
        </authorList>
    </citation>
    <scope>NUCLEOTIDE SEQUENCE [LARGE SCALE GENOMIC DNA]</scope>
    <source>
        <strain evidence="1 2">ATCC 33027</strain>
    </source>
</reference>
<accession>A0A255DQW0</accession>
<keyword evidence="2" id="KW-1185">Reference proteome</keyword>
<protein>
    <submittedName>
        <fullName evidence="1">Uncharacterized protein</fullName>
    </submittedName>
</protein>
<organism evidence="1 2">
    <name type="scientific">Mycolicibacterium sphagni</name>
    <dbReference type="NCBI Taxonomy" id="1786"/>
    <lineage>
        <taxon>Bacteria</taxon>
        <taxon>Bacillati</taxon>
        <taxon>Actinomycetota</taxon>
        <taxon>Actinomycetes</taxon>
        <taxon>Mycobacteriales</taxon>
        <taxon>Mycobacteriaceae</taxon>
        <taxon>Mycolicibacterium</taxon>
    </lineage>
</organism>
<evidence type="ECO:0000313" key="1">
    <source>
        <dbReference type="EMBL" id="OYN81788.1"/>
    </source>
</evidence>
<dbReference type="AlphaFoldDB" id="A0A255DQW0"/>
<proteinExistence type="predicted"/>
<sequence length="788" mass="80341">MTAGTTVLAFVGFTNTSNNSSMTVTYGGTAMTQIGTPFLFGTHVYSSATYYDQLAVFKLENAPGGSQNVVVTPGVFVSSGLKIGLVSYSGVGSVSAKQTATGTGTGMSQTVTSSPGNVVVQAFQCPFGTGTVSGYNQTSRWNVTTSSYNTAMIVGEAAGASSVTFTGTQNAANLYGGVAVELTPAATVITPSPVTISLTGGTPPLNGQTVIMPTAASLSLVRGTPLVAGTSSMAFDSVAGSAVNGAGLSLTATVTAGSTALLLVNFTNAANNTTISATFGGTAMTQVGTPQFVGTTSGGGYTYYSYQTVFKLPNAPGGAKAVVITPAVTSQSGIKAAILAYVGVGDVGNVQFASGTGPNLSHTFSSASGHILAHGFFAPLGTGVLSGYSGRERYDVATSAWNVASAFGDIDGASTVTVSATASASGPWGSIAVDLTPANPNITVKPTSAVLTLQGGSSSLFGYMLGGKLGAGQNVIVQVIGDSTAYGSLDEQWSSQYGWPGRLCIALGQYYNANVRVLAWNYPSNTAYNPAVTIYTSLSPSAPTITLMLGGWPGATGANYLGQQAAMLPVSNPDVVLINTGFNETSLSAYLTNYQSLMTVVNTRCPGAPIIVTTQNPTTIANEQFHSLTFAQIFGGLVNLFVPGSTLPLVPALQQSPVFSNTWILDTKQIPGWTASDLNSDGLHPNASGYAKQAAYMFAQLVQTSTDIGGNQPVMVRPTSAALSLTRGTATLGRKVLPTGAVLTLQGGSSGVAIGQSNLLRLIPGRPGVYFWSLVTPRERMDVVPSGR</sequence>
<comment type="caution">
    <text evidence="1">The sequence shown here is derived from an EMBL/GenBank/DDBJ whole genome shotgun (WGS) entry which is preliminary data.</text>
</comment>
<evidence type="ECO:0000313" key="2">
    <source>
        <dbReference type="Proteomes" id="UP000216063"/>
    </source>
</evidence>
<name>A0A255DQW0_9MYCO</name>
<dbReference type="InterPro" id="IPR036514">
    <property type="entry name" value="SGNH_hydro_sf"/>
</dbReference>
<dbReference type="EMBL" id="NOZR01000003">
    <property type="protein sequence ID" value="OYN81788.1"/>
    <property type="molecule type" value="Genomic_DNA"/>
</dbReference>
<gene>
    <name evidence="1" type="ORF">CG716_05450</name>
</gene>
<dbReference type="Proteomes" id="UP000216063">
    <property type="component" value="Unassembled WGS sequence"/>
</dbReference>
<dbReference type="Gene3D" id="3.40.50.1110">
    <property type="entry name" value="SGNH hydrolase"/>
    <property type="match status" value="1"/>
</dbReference>
<dbReference type="SUPFAM" id="SSF52266">
    <property type="entry name" value="SGNH hydrolase"/>
    <property type="match status" value="1"/>
</dbReference>